<name>C0CTW8_9FIRM</name>
<protein>
    <submittedName>
        <fullName evidence="7">Peptidase dimerization domain protein</fullName>
    </submittedName>
</protein>
<dbReference type="PIRSF" id="PIRSF037238">
    <property type="entry name" value="Carboxypeptidase_G2"/>
    <property type="match status" value="1"/>
</dbReference>
<comment type="caution">
    <text evidence="7">The sequence shown here is derived from an EMBL/GenBank/DDBJ whole genome shotgun (WGS) entry which is preliminary data.</text>
</comment>
<evidence type="ECO:0000256" key="2">
    <source>
        <dbReference type="ARBA" id="ARBA00022723"/>
    </source>
</evidence>
<sequence length="381" mass="40916">MIERNGDMEQKLLAYLKEHEAEIFADLKELVLAEASTSDIDQLAHVREVLIRLIKERTGSDTFVYEAKGGHNPMKFEFGQGDGTVLLIGHYDTVCPIGSMELRQEGNELHGPGVLDMKSGLVSAIWSMKAYRDLGIDPGKCLRMVINGDEEIRSPESSSIICEQAQGCKAALVCEPCTSNGDLKTGRKGSIGFEVTIHGKATHAGNNHKGGINAIEEMAREIQYVHSLTDYEAGTTLNVGICSGGTKANVVPDLASYTVDCRYMKMSEGERIRGLLTNLAVSVPGTTREVAVDEGMPPMEQTPGNLGLFDLATQCGKKLGLSFSHQFVGGGSDGNKVSAMGVPTLDGLGAWGDGAHAVNEHILIDQYVPRIALLASLILKI</sequence>
<feature type="active site" evidence="5">
    <location>
        <position position="92"/>
    </location>
</feature>
<dbReference type="HOGENOM" id="CLU_021802_7_0_9"/>
<keyword evidence="2" id="KW-0479">Metal-binding</keyword>
<dbReference type="GO" id="GO:0016787">
    <property type="term" value="F:hydrolase activity"/>
    <property type="evidence" value="ECO:0007669"/>
    <property type="project" value="UniProtKB-KW"/>
</dbReference>
<dbReference type="InterPro" id="IPR050072">
    <property type="entry name" value="Peptidase_M20A"/>
</dbReference>
<accession>C0CTW8</accession>
<evidence type="ECO:0000259" key="6">
    <source>
        <dbReference type="Pfam" id="PF07687"/>
    </source>
</evidence>
<dbReference type="EMBL" id="ACCJ01000017">
    <property type="protein sequence ID" value="EEG57613.1"/>
    <property type="molecule type" value="Genomic_DNA"/>
</dbReference>
<dbReference type="AlphaFoldDB" id="C0CTW8"/>
<feature type="domain" description="Peptidase M20 dimerisation" evidence="6">
    <location>
        <begin position="185"/>
        <end position="278"/>
    </location>
</feature>
<dbReference type="Gene3D" id="3.30.70.360">
    <property type="match status" value="1"/>
</dbReference>
<evidence type="ECO:0000256" key="5">
    <source>
        <dbReference type="PIRSR" id="PIRSR037238-1"/>
    </source>
</evidence>
<dbReference type="Gene3D" id="3.40.630.10">
    <property type="entry name" value="Zn peptidases"/>
    <property type="match status" value="1"/>
</dbReference>
<dbReference type="SUPFAM" id="SSF53187">
    <property type="entry name" value="Zn-dependent exopeptidases"/>
    <property type="match status" value="1"/>
</dbReference>
<organism evidence="7 8">
    <name type="scientific">[Clostridium] asparagiforme DSM 15981</name>
    <dbReference type="NCBI Taxonomy" id="518636"/>
    <lineage>
        <taxon>Bacteria</taxon>
        <taxon>Bacillati</taxon>
        <taxon>Bacillota</taxon>
        <taxon>Clostridia</taxon>
        <taxon>Lachnospirales</taxon>
        <taxon>Lachnospiraceae</taxon>
        <taxon>Enterocloster</taxon>
    </lineage>
</organism>
<dbReference type="Pfam" id="PF01546">
    <property type="entry name" value="Peptidase_M20"/>
    <property type="match status" value="1"/>
</dbReference>
<evidence type="ECO:0000313" key="8">
    <source>
        <dbReference type="Proteomes" id="UP000004756"/>
    </source>
</evidence>
<dbReference type="Pfam" id="PF07687">
    <property type="entry name" value="M20_dimer"/>
    <property type="match status" value="1"/>
</dbReference>
<dbReference type="InterPro" id="IPR002933">
    <property type="entry name" value="Peptidase_M20"/>
</dbReference>
<dbReference type="CDD" id="cd03885">
    <property type="entry name" value="M20_CPDG2"/>
    <property type="match status" value="1"/>
</dbReference>
<evidence type="ECO:0000256" key="1">
    <source>
        <dbReference type="ARBA" id="ARBA00001947"/>
    </source>
</evidence>
<dbReference type="InterPro" id="IPR001261">
    <property type="entry name" value="ArgE/DapE_CS"/>
</dbReference>
<dbReference type="PANTHER" id="PTHR43808:SF9">
    <property type="entry name" value="BLL0789 PROTEIN"/>
    <property type="match status" value="1"/>
</dbReference>
<dbReference type="InterPro" id="IPR036264">
    <property type="entry name" value="Bact_exopeptidase_dim_dom"/>
</dbReference>
<evidence type="ECO:0000313" key="7">
    <source>
        <dbReference type="EMBL" id="EEG57613.1"/>
    </source>
</evidence>
<keyword evidence="3" id="KW-0378">Hydrolase</keyword>
<dbReference type="GO" id="GO:0046872">
    <property type="term" value="F:metal ion binding"/>
    <property type="evidence" value="ECO:0007669"/>
    <property type="project" value="UniProtKB-KW"/>
</dbReference>
<reference evidence="7 8" key="1">
    <citation type="submission" date="2009-01" db="EMBL/GenBank/DDBJ databases">
        <authorList>
            <person name="Fulton L."/>
            <person name="Clifton S."/>
            <person name="Fulton B."/>
            <person name="Xu J."/>
            <person name="Minx P."/>
            <person name="Pepin K.H."/>
            <person name="Johnson M."/>
            <person name="Bhonagiri V."/>
            <person name="Nash W.E."/>
            <person name="Mardis E.R."/>
            <person name="Wilson R.K."/>
        </authorList>
    </citation>
    <scope>NUCLEOTIDE SEQUENCE [LARGE SCALE GENOMIC DNA]</scope>
    <source>
        <strain evidence="7 8">DSM 15981</strain>
    </source>
</reference>
<evidence type="ECO:0000256" key="3">
    <source>
        <dbReference type="ARBA" id="ARBA00022801"/>
    </source>
</evidence>
<dbReference type="PANTHER" id="PTHR43808">
    <property type="entry name" value="ACETYLORNITHINE DEACETYLASE"/>
    <property type="match status" value="1"/>
</dbReference>
<gene>
    <name evidence="7" type="ORF">CLOSTASPAR_00417</name>
</gene>
<dbReference type="PROSITE" id="PS00758">
    <property type="entry name" value="ARGE_DAPE_CPG2_1"/>
    <property type="match status" value="1"/>
</dbReference>
<evidence type="ECO:0000256" key="4">
    <source>
        <dbReference type="ARBA" id="ARBA00022833"/>
    </source>
</evidence>
<keyword evidence="8" id="KW-1185">Reference proteome</keyword>
<comment type="cofactor">
    <cofactor evidence="1">
        <name>Zn(2+)</name>
        <dbReference type="ChEBI" id="CHEBI:29105"/>
    </cofactor>
</comment>
<dbReference type="InterPro" id="IPR017150">
    <property type="entry name" value="Pept_M20_glutamate_carboxypep"/>
</dbReference>
<dbReference type="Proteomes" id="UP000004756">
    <property type="component" value="Unassembled WGS sequence"/>
</dbReference>
<dbReference type="InterPro" id="IPR011650">
    <property type="entry name" value="Peptidase_M20_dimer"/>
</dbReference>
<reference evidence="7 8" key="2">
    <citation type="submission" date="2009-02" db="EMBL/GenBank/DDBJ databases">
        <title>Draft genome sequence of Clostridium asparagiforme (DSM 15981).</title>
        <authorList>
            <person name="Sudarsanam P."/>
            <person name="Ley R."/>
            <person name="Guruge J."/>
            <person name="Turnbaugh P.J."/>
            <person name="Mahowald M."/>
            <person name="Liep D."/>
            <person name="Gordon J."/>
        </authorList>
    </citation>
    <scope>NUCLEOTIDE SEQUENCE [LARGE SCALE GENOMIC DNA]</scope>
    <source>
        <strain evidence="7 8">DSM 15981</strain>
    </source>
</reference>
<proteinExistence type="predicted"/>
<keyword evidence="4" id="KW-0862">Zinc</keyword>
<feature type="active site" description="Proton acceptor" evidence="5">
    <location>
        <position position="150"/>
    </location>
</feature>
<dbReference type="SUPFAM" id="SSF55031">
    <property type="entry name" value="Bacterial exopeptidase dimerisation domain"/>
    <property type="match status" value="1"/>
</dbReference>